<dbReference type="RefSeq" id="WP_145201770.1">
    <property type="nucleotide sequence ID" value="NZ_CP036267.1"/>
</dbReference>
<dbReference type="SUPFAM" id="SSF53067">
    <property type="entry name" value="Actin-like ATPase domain"/>
    <property type="match status" value="2"/>
</dbReference>
<dbReference type="AlphaFoldDB" id="A0A517QRE3"/>
<dbReference type="EMBL" id="CP036267">
    <property type="protein sequence ID" value="QDT34201.1"/>
    <property type="molecule type" value="Genomic_DNA"/>
</dbReference>
<evidence type="ECO:0000313" key="3">
    <source>
        <dbReference type="Proteomes" id="UP000315724"/>
    </source>
</evidence>
<keyword evidence="3" id="KW-1185">Reference proteome</keyword>
<dbReference type="OrthoDB" id="9784166at2"/>
<accession>A0A517QRE3</accession>
<name>A0A517QRE3_9PLAN</name>
<dbReference type="PANTHER" id="PTHR11735">
    <property type="entry name" value="TRNA N6-ADENOSINE THREONYLCARBAMOYLTRANSFERASE"/>
    <property type="match status" value="1"/>
</dbReference>
<feature type="domain" description="Gcp-like" evidence="1">
    <location>
        <begin position="32"/>
        <end position="130"/>
    </location>
</feature>
<dbReference type="Pfam" id="PF00814">
    <property type="entry name" value="TsaD"/>
    <property type="match status" value="1"/>
</dbReference>
<dbReference type="CDD" id="cd24032">
    <property type="entry name" value="ASKHA_NBD_TsaB"/>
    <property type="match status" value="1"/>
</dbReference>
<protein>
    <submittedName>
        <fullName evidence="2">tRNA threonylcarbamoyladenosine biosynthesis protein TsaB</fullName>
    </submittedName>
</protein>
<dbReference type="InterPro" id="IPR043129">
    <property type="entry name" value="ATPase_NBD"/>
</dbReference>
<gene>
    <name evidence="2" type="primary">tsaB</name>
    <name evidence="2" type="ORF">Mal48_34610</name>
</gene>
<evidence type="ECO:0000313" key="2">
    <source>
        <dbReference type="EMBL" id="QDT34201.1"/>
    </source>
</evidence>
<dbReference type="InterPro" id="IPR000905">
    <property type="entry name" value="Gcp-like_dom"/>
</dbReference>
<reference evidence="2 3" key="1">
    <citation type="submission" date="2019-02" db="EMBL/GenBank/DDBJ databases">
        <title>Deep-cultivation of Planctomycetes and their phenomic and genomic characterization uncovers novel biology.</title>
        <authorList>
            <person name="Wiegand S."/>
            <person name="Jogler M."/>
            <person name="Boedeker C."/>
            <person name="Pinto D."/>
            <person name="Vollmers J."/>
            <person name="Rivas-Marin E."/>
            <person name="Kohn T."/>
            <person name="Peeters S.H."/>
            <person name="Heuer A."/>
            <person name="Rast P."/>
            <person name="Oberbeckmann S."/>
            <person name="Bunk B."/>
            <person name="Jeske O."/>
            <person name="Meyerdierks A."/>
            <person name="Storesund J.E."/>
            <person name="Kallscheuer N."/>
            <person name="Luecker S."/>
            <person name="Lage O.M."/>
            <person name="Pohl T."/>
            <person name="Merkel B.J."/>
            <person name="Hornburger P."/>
            <person name="Mueller R.-W."/>
            <person name="Bruemmer F."/>
            <person name="Labrenz M."/>
            <person name="Spormann A.M."/>
            <person name="Op den Camp H."/>
            <person name="Overmann J."/>
            <person name="Amann R."/>
            <person name="Jetten M.S.M."/>
            <person name="Mascher T."/>
            <person name="Medema M.H."/>
            <person name="Devos D.P."/>
            <person name="Kaster A.-K."/>
            <person name="Ovreas L."/>
            <person name="Rohde M."/>
            <person name="Galperin M.Y."/>
            <person name="Jogler C."/>
        </authorList>
    </citation>
    <scope>NUCLEOTIDE SEQUENCE [LARGE SCALE GENOMIC DNA]</scope>
    <source>
        <strain evidence="2 3">Mal48</strain>
    </source>
</reference>
<dbReference type="GO" id="GO:0002949">
    <property type="term" value="P:tRNA threonylcarbamoyladenosine modification"/>
    <property type="evidence" value="ECO:0007669"/>
    <property type="project" value="InterPro"/>
</dbReference>
<dbReference type="GO" id="GO:0005829">
    <property type="term" value="C:cytosol"/>
    <property type="evidence" value="ECO:0007669"/>
    <property type="project" value="TreeGrafter"/>
</dbReference>
<evidence type="ECO:0000259" key="1">
    <source>
        <dbReference type="Pfam" id="PF00814"/>
    </source>
</evidence>
<dbReference type="KEGG" id="tpol:Mal48_34610"/>
<sequence>MPILGIETSGRSGTIAVVQQQTVLGTTELSATGRRHARTLVPEIGRLLADQGLTMADVEAVAVSLGPGSFTGLRVGVVCAKTLAYSLQRPLVAVDTFLAVAENSGRENQLIWVLDDALRGDVYAGAYQQSQSGEWVCQTSSRLMSLEAFRQQVKAEELVTGPGVTKRIDDLQGLNLLDEAHRLPHARQIGLIGERRIQSGECDDYWTVEPHYMRRSAAEEKADQAC</sequence>
<organism evidence="2 3">
    <name type="scientific">Thalassoglobus polymorphus</name>
    <dbReference type="NCBI Taxonomy" id="2527994"/>
    <lineage>
        <taxon>Bacteria</taxon>
        <taxon>Pseudomonadati</taxon>
        <taxon>Planctomycetota</taxon>
        <taxon>Planctomycetia</taxon>
        <taxon>Planctomycetales</taxon>
        <taxon>Planctomycetaceae</taxon>
        <taxon>Thalassoglobus</taxon>
    </lineage>
</organism>
<proteinExistence type="predicted"/>
<dbReference type="Gene3D" id="3.30.420.40">
    <property type="match status" value="2"/>
</dbReference>
<dbReference type="InterPro" id="IPR022496">
    <property type="entry name" value="T6A_TsaB"/>
</dbReference>
<dbReference type="NCBIfam" id="TIGR03725">
    <property type="entry name" value="T6A_YeaZ"/>
    <property type="match status" value="1"/>
</dbReference>
<dbReference type="PANTHER" id="PTHR11735:SF11">
    <property type="entry name" value="TRNA THREONYLCARBAMOYLADENOSINE BIOSYNTHESIS PROTEIN TSAB"/>
    <property type="match status" value="1"/>
</dbReference>
<dbReference type="Proteomes" id="UP000315724">
    <property type="component" value="Chromosome"/>
</dbReference>